<evidence type="ECO:0008006" key="3">
    <source>
        <dbReference type="Google" id="ProtNLM"/>
    </source>
</evidence>
<proteinExistence type="predicted"/>
<accession>A0ABS4RU45</accession>
<evidence type="ECO:0000313" key="2">
    <source>
        <dbReference type="Proteomes" id="UP000810207"/>
    </source>
</evidence>
<name>A0ABS4RU45_PAEXY</name>
<comment type="caution">
    <text evidence="1">The sequence shown here is derived from an EMBL/GenBank/DDBJ whole genome shotgun (WGS) entry which is preliminary data.</text>
</comment>
<dbReference type="RefSeq" id="WP_211082647.1">
    <property type="nucleotide sequence ID" value="NZ_JAGIKV010000007.1"/>
</dbReference>
<reference evidence="1 2" key="1">
    <citation type="submission" date="2021-03" db="EMBL/GenBank/DDBJ databases">
        <title>Genomic Encyclopedia of Type Strains, Phase IV (KMG-IV): sequencing the most valuable type-strain genomes for metagenomic binning, comparative biology and taxonomic classification.</title>
        <authorList>
            <person name="Goeker M."/>
        </authorList>
    </citation>
    <scope>NUCLEOTIDE SEQUENCE [LARGE SCALE GENOMIC DNA]</scope>
    <source>
        <strain evidence="1 2">DSM 21292</strain>
    </source>
</reference>
<dbReference type="Proteomes" id="UP000810207">
    <property type="component" value="Unassembled WGS sequence"/>
</dbReference>
<organism evidence="1 2">
    <name type="scientific">Paenibacillus xylanexedens</name>
    <dbReference type="NCBI Taxonomy" id="528191"/>
    <lineage>
        <taxon>Bacteria</taxon>
        <taxon>Bacillati</taxon>
        <taxon>Bacillota</taxon>
        <taxon>Bacilli</taxon>
        <taxon>Bacillales</taxon>
        <taxon>Paenibacillaceae</taxon>
        <taxon>Paenibacillus</taxon>
    </lineage>
</organism>
<dbReference type="EMBL" id="JAGIKV010000007">
    <property type="protein sequence ID" value="MBP2245834.1"/>
    <property type="molecule type" value="Genomic_DNA"/>
</dbReference>
<protein>
    <recommendedName>
        <fullName evidence="3">Butirosin biosynthesis protein H N-terminal domain-containing protein</fullName>
    </recommendedName>
</protein>
<evidence type="ECO:0000313" key="1">
    <source>
        <dbReference type="EMBL" id="MBP2245834.1"/>
    </source>
</evidence>
<keyword evidence="2" id="KW-1185">Reference proteome</keyword>
<gene>
    <name evidence="1" type="ORF">J2Z28_002452</name>
</gene>
<sequence length="291" mass="34706">MSQVDVLRKSDFDDLLSFSCVENYISAHLKKEGFNISLLYYLSFAPFKSLYQDFTNNHIEYARLSSITRIQDLAVKENIIDMNWSNETDINEMFNANNHNLLVGVNLKYFHDKYKIYPWRDDHYVYIRKLDEDIYHYLNDNPKDEGIVTREQFQQLYNGQCIKYHLINHDKITKKEDLLFKFCSTLKIPENSMDINVSLLGKTDAVQIRDFLGVIRISRMRVERFMNNYFQVDYIGPYINEISKLYALVEYQRLRKKLDLNYINESIKKLYSMDMEISEKIKNTIGGVYND</sequence>